<organism evidence="1 2">
    <name type="scientific">Halorubrum ezzemoulense</name>
    <name type="common">Halorubrum chaoviator</name>
    <dbReference type="NCBI Taxonomy" id="337243"/>
    <lineage>
        <taxon>Archaea</taxon>
        <taxon>Methanobacteriati</taxon>
        <taxon>Methanobacteriota</taxon>
        <taxon>Stenosarchaea group</taxon>
        <taxon>Halobacteria</taxon>
        <taxon>Halobacteriales</taxon>
        <taxon>Haloferacaceae</taxon>
        <taxon>Halorubrum</taxon>
    </lineage>
</organism>
<sequence>MDENTLSPNRVEQVAGAITELGYSGIVKFDETEPEYGFVTSVLNKFESDRHLALLSILAATQDYQLAGDAQKFWQTLEETLLEYGELESESDVNSVLNDFLQKPVNARLREQKQNRLIRMAENEFGEWFLENHPDIDPIQVWEKIADALETEMDRKTVVIGVKIYDIFNLVVNGRYLELPADVPIPCDLQVERVAVASGLTNTEDKSSVMEAWARVMQSVNDELEKPVSMLRIDSIVWQAGQIISKNDDQRSASRHALQEHFDHVGLKEEDSERLAHELTVGLEA</sequence>
<reference evidence="1 2" key="1">
    <citation type="journal article" date="2014" name="Front. Microbiol.">
        <title>Population and genomic analysis of the genus Halorubrum.</title>
        <authorList>
            <person name="Fullmer M.S."/>
            <person name="Soucy S.M."/>
            <person name="Swithers K.S."/>
            <person name="Makkay A.M."/>
            <person name="Wheeler R."/>
            <person name="Ventosa A."/>
            <person name="Gogarten J.P."/>
            <person name="Papke R.T."/>
        </authorList>
    </citation>
    <scope>NUCLEOTIDE SEQUENCE [LARGE SCALE GENOMIC DNA]</scope>
    <source>
        <strain evidence="1 2">Ga2p</strain>
    </source>
</reference>
<dbReference type="InterPro" id="IPR023170">
    <property type="entry name" value="HhH_base_excis_C"/>
</dbReference>
<dbReference type="RefSeq" id="WP_094593262.1">
    <property type="nucleotide sequence ID" value="NZ_NHPA01000058.1"/>
</dbReference>
<name>A0A256JDD0_HALEZ</name>
<evidence type="ECO:0000313" key="2">
    <source>
        <dbReference type="Proteomes" id="UP000215607"/>
    </source>
</evidence>
<proteinExistence type="predicted"/>
<dbReference type="GO" id="GO:0003906">
    <property type="term" value="F:DNA-(apurinic or apyrimidinic site) endonuclease activity"/>
    <property type="evidence" value="ECO:0007669"/>
    <property type="project" value="InterPro"/>
</dbReference>
<comment type="caution">
    <text evidence="1">The sequence shown here is derived from an EMBL/GenBank/DDBJ whole genome shotgun (WGS) entry which is preliminary data.</text>
</comment>
<dbReference type="InterPro" id="IPR011257">
    <property type="entry name" value="DNA_glycosylase"/>
</dbReference>
<gene>
    <name evidence="1" type="ORF">DJ79_12525</name>
</gene>
<dbReference type="GO" id="GO:0016799">
    <property type="term" value="F:hydrolase activity, hydrolyzing N-glycosyl compounds"/>
    <property type="evidence" value="ECO:0007669"/>
    <property type="project" value="InterPro"/>
</dbReference>
<dbReference type="InterPro" id="IPR015254">
    <property type="entry name" value="AGOG-like"/>
</dbReference>
<dbReference type="Gene3D" id="1.10.340.30">
    <property type="entry name" value="Hypothetical protein, domain 2"/>
    <property type="match status" value="1"/>
</dbReference>
<accession>A0A256JDD0</accession>
<dbReference type="EMBL" id="NHPA01000058">
    <property type="protein sequence ID" value="OYR66412.1"/>
    <property type="molecule type" value="Genomic_DNA"/>
</dbReference>
<evidence type="ECO:0000313" key="1">
    <source>
        <dbReference type="EMBL" id="OYR66412.1"/>
    </source>
</evidence>
<dbReference type="Gene3D" id="1.10.1670.10">
    <property type="entry name" value="Helix-hairpin-Helix base-excision DNA repair enzymes (C-terminal)"/>
    <property type="match status" value="1"/>
</dbReference>
<dbReference type="SUPFAM" id="SSF48150">
    <property type="entry name" value="DNA-glycosylase"/>
    <property type="match status" value="1"/>
</dbReference>
<dbReference type="AlphaFoldDB" id="A0A256JDD0"/>
<dbReference type="GO" id="GO:0006281">
    <property type="term" value="P:DNA repair"/>
    <property type="evidence" value="ECO:0007669"/>
    <property type="project" value="InterPro"/>
</dbReference>
<dbReference type="Pfam" id="PF09171">
    <property type="entry name" value="AGOG"/>
    <property type="match status" value="1"/>
</dbReference>
<protein>
    <submittedName>
        <fullName evidence="1">N-glycosylase</fullName>
    </submittedName>
</protein>
<dbReference type="Proteomes" id="UP000215607">
    <property type="component" value="Unassembled WGS sequence"/>
</dbReference>